<keyword evidence="2" id="KW-1185">Reference proteome</keyword>
<dbReference type="Gene3D" id="3.40.50.1820">
    <property type="entry name" value="alpha/beta hydrolase"/>
    <property type="match status" value="1"/>
</dbReference>
<reference evidence="1 2" key="1">
    <citation type="journal article" date="2023" name="Nucleic Acids Res.">
        <title>The hologenome of Daphnia magna reveals possible DNA methylation and microbiome-mediated evolution of the host genome.</title>
        <authorList>
            <person name="Chaturvedi A."/>
            <person name="Li X."/>
            <person name="Dhandapani V."/>
            <person name="Marshall H."/>
            <person name="Kissane S."/>
            <person name="Cuenca-Cambronero M."/>
            <person name="Asole G."/>
            <person name="Calvet F."/>
            <person name="Ruiz-Romero M."/>
            <person name="Marangio P."/>
            <person name="Guigo R."/>
            <person name="Rago D."/>
            <person name="Mirbahai L."/>
            <person name="Eastwood N."/>
            <person name="Colbourne J.K."/>
            <person name="Zhou J."/>
            <person name="Mallon E."/>
            <person name="Orsini L."/>
        </authorList>
    </citation>
    <scope>NUCLEOTIDE SEQUENCE [LARGE SCALE GENOMIC DNA]</scope>
    <source>
        <strain evidence="1">LRV0_1</strain>
    </source>
</reference>
<gene>
    <name evidence="1" type="ORF">OUZ56_012958</name>
</gene>
<evidence type="ECO:0000313" key="2">
    <source>
        <dbReference type="Proteomes" id="UP001234178"/>
    </source>
</evidence>
<sequence>MGLNVNFHAQELQFARRSNLPKITTQARQTFIPYNYGWLRNLQKYGGRLTPPPYDFSKITCPVYIFYGENDLLTVPQDVAWLADKLGNLKESIRVDHALYNHFDFLWATDNNVILYDPIISRLPSAV</sequence>
<organism evidence="1 2">
    <name type="scientific">Daphnia magna</name>
    <dbReference type="NCBI Taxonomy" id="35525"/>
    <lineage>
        <taxon>Eukaryota</taxon>
        <taxon>Metazoa</taxon>
        <taxon>Ecdysozoa</taxon>
        <taxon>Arthropoda</taxon>
        <taxon>Crustacea</taxon>
        <taxon>Branchiopoda</taxon>
        <taxon>Diplostraca</taxon>
        <taxon>Cladocera</taxon>
        <taxon>Anomopoda</taxon>
        <taxon>Daphniidae</taxon>
        <taxon>Daphnia</taxon>
    </lineage>
</organism>
<dbReference type="Proteomes" id="UP001234178">
    <property type="component" value="Unassembled WGS sequence"/>
</dbReference>
<protein>
    <recommendedName>
        <fullName evidence="3">Gastric triacylglycerol lipase</fullName>
    </recommendedName>
</protein>
<dbReference type="EMBL" id="JAOYFB010000002">
    <property type="protein sequence ID" value="KAK4007806.1"/>
    <property type="molecule type" value="Genomic_DNA"/>
</dbReference>
<dbReference type="SUPFAM" id="SSF53474">
    <property type="entry name" value="alpha/beta-Hydrolases"/>
    <property type="match status" value="1"/>
</dbReference>
<dbReference type="PANTHER" id="PTHR11005">
    <property type="entry name" value="LYSOSOMAL ACID LIPASE-RELATED"/>
    <property type="match status" value="1"/>
</dbReference>
<evidence type="ECO:0000313" key="1">
    <source>
        <dbReference type="EMBL" id="KAK4007806.1"/>
    </source>
</evidence>
<name>A0ABQ9Z4I1_9CRUS</name>
<comment type="caution">
    <text evidence="1">The sequence shown here is derived from an EMBL/GenBank/DDBJ whole genome shotgun (WGS) entry which is preliminary data.</text>
</comment>
<proteinExistence type="predicted"/>
<dbReference type="InterPro" id="IPR029058">
    <property type="entry name" value="AB_hydrolase_fold"/>
</dbReference>
<evidence type="ECO:0008006" key="3">
    <source>
        <dbReference type="Google" id="ProtNLM"/>
    </source>
</evidence>
<accession>A0ABQ9Z4I1</accession>